<keyword evidence="2" id="KW-1185">Reference proteome</keyword>
<protein>
    <submittedName>
        <fullName evidence="1">Uncharacterized protein</fullName>
    </submittedName>
</protein>
<reference evidence="1 2" key="1">
    <citation type="submission" date="2019-04" db="EMBL/GenBank/DDBJ databases">
        <title>A novel phosphate-accumulating bacterium identified in bioreactor for phosphate removal from wastewater.</title>
        <authorList>
            <person name="Kotlyarov R.Y."/>
            <person name="Beletsky A.V."/>
            <person name="Kallistova A.Y."/>
            <person name="Dorofeev A.G."/>
            <person name="Nikolaev Y.Y."/>
            <person name="Pimenov N.V."/>
            <person name="Ravin N.V."/>
            <person name="Mardanov A.V."/>
        </authorList>
    </citation>
    <scope>NUCLEOTIDE SEQUENCE [LARGE SCALE GENOMIC DNA]</scope>
    <source>
        <strain evidence="1 2">Bin19</strain>
    </source>
</reference>
<comment type="caution">
    <text evidence="1">The sequence shown here is derived from an EMBL/GenBank/DDBJ whole genome shotgun (WGS) entry which is preliminary data.</text>
</comment>
<organism evidence="1 2">
    <name type="scientific">Candidatus Accumulibacter phosphatis</name>
    <dbReference type="NCBI Taxonomy" id="327160"/>
    <lineage>
        <taxon>Bacteria</taxon>
        <taxon>Pseudomonadati</taxon>
        <taxon>Pseudomonadota</taxon>
        <taxon>Betaproteobacteria</taxon>
        <taxon>Candidatus Accumulibacter</taxon>
    </lineage>
</organism>
<evidence type="ECO:0000313" key="2">
    <source>
        <dbReference type="Proteomes" id="UP000306324"/>
    </source>
</evidence>
<name>A0A5S4F9Y5_9PROT</name>
<gene>
    <name evidence="1" type="ORF">ACCUM_2942</name>
</gene>
<sequence length="45" mass="4794">MGERCQFAGGYSASHPTPLAEAKFAGLSMFIVDLLNVSTHYCSSV</sequence>
<proteinExistence type="predicted"/>
<dbReference type="AlphaFoldDB" id="A0A5S4F9Y5"/>
<accession>A0A5S4F9Y5</accession>
<evidence type="ECO:0000313" key="1">
    <source>
        <dbReference type="EMBL" id="TMQ77623.1"/>
    </source>
</evidence>
<dbReference type="EMBL" id="SWAD01000021">
    <property type="protein sequence ID" value="TMQ77623.1"/>
    <property type="molecule type" value="Genomic_DNA"/>
</dbReference>
<dbReference type="Proteomes" id="UP000306324">
    <property type="component" value="Unassembled WGS sequence"/>
</dbReference>